<sequence>MKVQLLVSKWCPTCPQAEKIWTEAAQRVPMEFEILDVAERKGREVASRLRIRTVPAVVIDDVLKMVGAQPLADVLKVLGV</sequence>
<reference evidence="2 3" key="1">
    <citation type="submission" date="2017-02" db="EMBL/GenBank/DDBJ databases">
        <title>Whole genome sequencing of Metallibacterium scheffleri DSM 24874 (T).</title>
        <authorList>
            <person name="Kumar S."/>
            <person name="Patil P."/>
            <person name="Patil P.B."/>
        </authorList>
    </citation>
    <scope>NUCLEOTIDE SEQUENCE [LARGE SCALE GENOMIC DNA]</scope>
    <source>
        <strain evidence="2 3">DSM 24874</strain>
    </source>
</reference>
<dbReference type="EMBL" id="MWQO01000012">
    <property type="protein sequence ID" value="THD11498.1"/>
    <property type="molecule type" value="Genomic_DNA"/>
</dbReference>
<dbReference type="Pfam" id="PF13192">
    <property type="entry name" value="Thioredoxin_3"/>
    <property type="match status" value="1"/>
</dbReference>
<evidence type="ECO:0000313" key="2">
    <source>
        <dbReference type="EMBL" id="THD11498.1"/>
    </source>
</evidence>
<dbReference type="SUPFAM" id="SSF52833">
    <property type="entry name" value="Thioredoxin-like"/>
    <property type="match status" value="1"/>
</dbReference>
<dbReference type="Gene3D" id="3.40.30.10">
    <property type="entry name" value="Glutaredoxin"/>
    <property type="match status" value="1"/>
</dbReference>
<dbReference type="InterPro" id="IPR012336">
    <property type="entry name" value="Thioredoxin-like_fold"/>
</dbReference>
<organism evidence="2 3">
    <name type="scientific">Metallibacterium scheffleri</name>
    <dbReference type="NCBI Taxonomy" id="993689"/>
    <lineage>
        <taxon>Bacteria</taxon>
        <taxon>Pseudomonadati</taxon>
        <taxon>Pseudomonadota</taxon>
        <taxon>Gammaproteobacteria</taxon>
        <taxon>Lysobacterales</taxon>
        <taxon>Rhodanobacteraceae</taxon>
        <taxon>Metallibacterium</taxon>
    </lineage>
</organism>
<accession>A0A4S3KSM3</accession>
<comment type="caution">
    <text evidence="2">The sequence shown here is derived from an EMBL/GenBank/DDBJ whole genome shotgun (WGS) entry which is preliminary data.</text>
</comment>
<proteinExistence type="predicted"/>
<dbReference type="STRING" id="993689.GCA_002077135_01716"/>
<protein>
    <submittedName>
        <fullName evidence="2">Thioredoxin</fullName>
    </submittedName>
</protein>
<dbReference type="AlphaFoldDB" id="A0A4S3KSM3"/>
<dbReference type="InterPro" id="IPR036249">
    <property type="entry name" value="Thioredoxin-like_sf"/>
</dbReference>
<evidence type="ECO:0000313" key="3">
    <source>
        <dbReference type="Proteomes" id="UP000307749"/>
    </source>
</evidence>
<feature type="domain" description="Thioredoxin-like fold" evidence="1">
    <location>
        <begin position="1"/>
        <end position="75"/>
    </location>
</feature>
<evidence type="ECO:0000259" key="1">
    <source>
        <dbReference type="Pfam" id="PF13192"/>
    </source>
</evidence>
<dbReference type="OrthoDB" id="14695at2"/>
<name>A0A4S3KSM3_9GAMM</name>
<gene>
    <name evidence="2" type="ORF">B1806_03370</name>
</gene>
<keyword evidence="3" id="KW-1185">Reference proteome</keyword>
<dbReference type="Proteomes" id="UP000307749">
    <property type="component" value="Unassembled WGS sequence"/>
</dbReference>